<evidence type="ECO:0000256" key="2">
    <source>
        <dbReference type="ARBA" id="ARBA00022737"/>
    </source>
</evidence>
<reference evidence="3 4" key="1">
    <citation type="journal article" date="2011" name="Proc. Natl. Acad. Sci. U.S.A.">
        <title>Niche of harmful alga Aureococcus anophagefferens revealed through ecogenomics.</title>
        <authorList>
            <person name="Gobler C.J."/>
            <person name="Berry D.L."/>
            <person name="Dyhrman S.T."/>
            <person name="Wilhelm S.W."/>
            <person name="Salamov A."/>
            <person name="Lobanov A.V."/>
            <person name="Zhang Y."/>
            <person name="Collier J.L."/>
            <person name="Wurch L.L."/>
            <person name="Kustka A.B."/>
            <person name="Dill B.D."/>
            <person name="Shah M."/>
            <person name="VerBerkmoes N.C."/>
            <person name="Kuo A."/>
            <person name="Terry A."/>
            <person name="Pangilinan J."/>
            <person name="Lindquist E.A."/>
            <person name="Lucas S."/>
            <person name="Paulsen I.T."/>
            <person name="Hattenrath-Lehmann T.K."/>
            <person name="Talmage S.C."/>
            <person name="Walker E.A."/>
            <person name="Koch F."/>
            <person name="Burson A.M."/>
            <person name="Marcoval M.A."/>
            <person name="Tang Y.Z."/>
            <person name="Lecleir G.R."/>
            <person name="Coyne K.J."/>
            <person name="Berg G.M."/>
            <person name="Bertrand E.M."/>
            <person name="Saito M.A."/>
            <person name="Gladyshev V.N."/>
            <person name="Grigoriev I.V."/>
        </authorList>
    </citation>
    <scope>NUCLEOTIDE SEQUENCE [LARGE SCALE GENOMIC DNA]</scope>
    <source>
        <strain evidence="4">CCMP 1984</strain>
    </source>
</reference>
<dbReference type="PANTHER" id="PTHR45973:SF35">
    <property type="entry name" value="LEUCINE-RICH REPEAT-CONTAINING PROTEIN 43"/>
    <property type="match status" value="1"/>
</dbReference>
<dbReference type="SUPFAM" id="SSF52058">
    <property type="entry name" value="L domain-like"/>
    <property type="match status" value="1"/>
</dbReference>
<evidence type="ECO:0000256" key="1">
    <source>
        <dbReference type="ARBA" id="ARBA00022614"/>
    </source>
</evidence>
<dbReference type="InParanoid" id="F0YDP4"/>
<dbReference type="EMBL" id="GL833133">
    <property type="protein sequence ID" value="EGB06891.1"/>
    <property type="molecule type" value="Genomic_DNA"/>
</dbReference>
<dbReference type="InterPro" id="IPR032675">
    <property type="entry name" value="LRR_dom_sf"/>
</dbReference>
<dbReference type="SMART" id="SM00365">
    <property type="entry name" value="LRR_SD22"/>
    <property type="match status" value="4"/>
</dbReference>
<sequence length="360" mass="39648">MVKGLHTLGRGAFDLRHVFLGFTVSDRLITDLSLLEEYPHLQTINVSKNLLTDLRSLERVPYLTNLDASDNQLAEVLDLQFPECAPGSAWSTGASHVGSQLRVADLSRNRVRAIKDQSGHRYLEKLYLDGNRIRTISGVSGLAYLTTLSLNGNKIGKIDGLGSLPLVDLSLDDNCLRFLENLEKLVLLQKLSVANNAIASLDGLQKCVQLGSLDASDNAVERVREVERLADLPLFSSLFLRGNPCASLDFYKRRVIVRLQRLTALDDEPVTSEEKIKSINIHGGDESDVGHRKEMYKKYFGSDGAWENTLPPFVETEPSPAQEAAVAGRVVDKLVHHAVFDAELAAIHSYDLPAPPSPAE</sequence>
<keyword evidence="2" id="KW-0677">Repeat</keyword>
<dbReference type="Pfam" id="PF14580">
    <property type="entry name" value="LRR_9"/>
    <property type="match status" value="1"/>
</dbReference>
<accession>F0YDP4</accession>
<dbReference type="OMA" id="DWQFNVR"/>
<keyword evidence="1" id="KW-0433">Leucine-rich repeat</keyword>
<dbReference type="PANTHER" id="PTHR45973">
    <property type="entry name" value="PROTEIN PHOSPHATASE 1 REGULATORY SUBUNIT SDS22-RELATED"/>
    <property type="match status" value="1"/>
</dbReference>
<proteinExistence type="predicted"/>
<evidence type="ECO:0008006" key="5">
    <source>
        <dbReference type="Google" id="ProtNLM"/>
    </source>
</evidence>
<dbReference type="PROSITE" id="PS51450">
    <property type="entry name" value="LRR"/>
    <property type="match status" value="4"/>
</dbReference>
<dbReference type="KEGG" id="aaf:AURANDRAFT_28821"/>
<name>F0YDP4_AURAN</name>
<keyword evidence="4" id="KW-1185">Reference proteome</keyword>
<dbReference type="Gene3D" id="3.80.10.10">
    <property type="entry name" value="Ribonuclease Inhibitor"/>
    <property type="match status" value="3"/>
</dbReference>
<dbReference type="Proteomes" id="UP000002729">
    <property type="component" value="Unassembled WGS sequence"/>
</dbReference>
<dbReference type="OrthoDB" id="6334211at2759"/>
<dbReference type="InterPro" id="IPR050576">
    <property type="entry name" value="Cilia_flagella_integrity"/>
</dbReference>
<organism evidence="4">
    <name type="scientific">Aureococcus anophagefferens</name>
    <name type="common">Harmful bloom alga</name>
    <dbReference type="NCBI Taxonomy" id="44056"/>
    <lineage>
        <taxon>Eukaryota</taxon>
        <taxon>Sar</taxon>
        <taxon>Stramenopiles</taxon>
        <taxon>Ochrophyta</taxon>
        <taxon>Pelagophyceae</taxon>
        <taxon>Pelagomonadales</taxon>
        <taxon>Pelagomonadaceae</taxon>
        <taxon>Aureococcus</taxon>
    </lineage>
</organism>
<dbReference type="GeneID" id="20220611"/>
<gene>
    <name evidence="3" type="ORF">AURANDRAFT_28821</name>
</gene>
<evidence type="ECO:0000313" key="3">
    <source>
        <dbReference type="EMBL" id="EGB06891.1"/>
    </source>
</evidence>
<evidence type="ECO:0000313" key="4">
    <source>
        <dbReference type="Proteomes" id="UP000002729"/>
    </source>
</evidence>
<dbReference type="eggNOG" id="KOG0531">
    <property type="taxonomic scope" value="Eukaryota"/>
</dbReference>
<dbReference type="InterPro" id="IPR001611">
    <property type="entry name" value="Leu-rich_rpt"/>
</dbReference>
<dbReference type="RefSeq" id="XP_009038634.1">
    <property type="nucleotide sequence ID" value="XM_009040386.1"/>
</dbReference>
<protein>
    <recommendedName>
        <fullName evidence="5">U2A'/phosphoprotein 32 family A C-terminal domain-containing protein</fullName>
    </recommendedName>
</protein>
<dbReference type="AlphaFoldDB" id="F0YDP4"/>